<evidence type="ECO:0000256" key="4">
    <source>
        <dbReference type="ARBA" id="ARBA00023163"/>
    </source>
</evidence>
<keyword evidence="3" id="KW-0238">DNA-binding</keyword>
<dbReference type="Proteomes" id="UP000044377">
    <property type="component" value="Unassembled WGS sequence"/>
</dbReference>
<comment type="similarity">
    <text evidence="1">Belongs to the LysR transcriptional regulatory family.</text>
</comment>
<dbReference type="Pfam" id="PF00126">
    <property type="entry name" value="HTH_1"/>
    <property type="match status" value="1"/>
</dbReference>
<evidence type="ECO:0000256" key="1">
    <source>
        <dbReference type="ARBA" id="ARBA00009437"/>
    </source>
</evidence>
<dbReference type="Pfam" id="PF03466">
    <property type="entry name" value="LysR_substrate"/>
    <property type="match status" value="1"/>
</dbReference>
<reference evidence="6" key="1">
    <citation type="submission" date="2015-01" db="EMBL/GenBank/DDBJ databases">
        <authorList>
            <person name="Xiang T."/>
            <person name="Song Y."/>
            <person name="Huang L."/>
            <person name="Wang B."/>
            <person name="Wu P."/>
        </authorList>
    </citation>
    <scope>NUCLEOTIDE SEQUENCE [LARGE SCALE GENOMIC DNA]</scope>
    <source>
        <strain evidence="6">OBR1</strain>
    </source>
</reference>
<dbReference type="Proteomes" id="UP000285972">
    <property type="component" value="Unassembled WGS sequence"/>
</dbReference>
<gene>
    <name evidence="7" type="ORF">BIY26_07995</name>
    <name evidence="6" type="ORF">BN1221_00583</name>
</gene>
<dbReference type="SUPFAM" id="SSF53850">
    <property type="entry name" value="Periplasmic binding protein-like II"/>
    <property type="match status" value="1"/>
</dbReference>
<dbReference type="PANTHER" id="PTHR30126:SF91">
    <property type="entry name" value="LYSR FAMILY TRANSCRIPTIONAL REGULATOR"/>
    <property type="match status" value="1"/>
</dbReference>
<dbReference type="InterPro" id="IPR036390">
    <property type="entry name" value="WH_DNA-bd_sf"/>
</dbReference>
<evidence type="ECO:0000313" key="6">
    <source>
        <dbReference type="EMBL" id="CPR14176.1"/>
    </source>
</evidence>
<dbReference type="OrthoDB" id="196624at2"/>
<evidence type="ECO:0000259" key="5">
    <source>
        <dbReference type="PROSITE" id="PS50931"/>
    </source>
</evidence>
<dbReference type="FunFam" id="1.10.10.10:FF:000001">
    <property type="entry name" value="LysR family transcriptional regulator"/>
    <property type="match status" value="1"/>
</dbReference>
<proteinExistence type="inferred from homology"/>
<sequence>MRYSPESLLAFIATVNTGSFSAAARHLRKSQSTISSAIANLEADLGLRLFDRAGHQPILTPAGKKILAHVQAILSASEALDELAIRLADNIEPRLTFVLSDTWKTMHYEPVLQRFAQRFPDIEFECLIAEDDDVIDLLQSQRAHVGLVRAQSTYPPDIAVARSQIKTEMAVFVAATHPLATEKKVTRSRLATVRQLYLNTYKRNNRLQAEGVVWSAPSYLMLLEMAEQGFGWSILPRWLVSQFGHQNLVELAVAGWPQLIDVDIAWSKRYPPGPAGLWMIDNLLAQQENGAASPAKPGSMQ</sequence>
<protein>
    <submittedName>
        <fullName evidence="6 7">Transcriptional regulator</fullName>
    </submittedName>
</protein>
<organism evidence="6 8">
    <name type="scientific">Brenneria goodwinii</name>
    <dbReference type="NCBI Taxonomy" id="1109412"/>
    <lineage>
        <taxon>Bacteria</taxon>
        <taxon>Pseudomonadati</taxon>
        <taxon>Pseudomonadota</taxon>
        <taxon>Gammaproteobacteria</taxon>
        <taxon>Enterobacterales</taxon>
        <taxon>Pectobacteriaceae</taxon>
        <taxon>Brenneria</taxon>
    </lineage>
</organism>
<dbReference type="AlphaFoldDB" id="A0A0G4JR49"/>
<dbReference type="GO" id="GO:0003700">
    <property type="term" value="F:DNA-binding transcription factor activity"/>
    <property type="evidence" value="ECO:0007669"/>
    <property type="project" value="InterPro"/>
</dbReference>
<reference evidence="7 9" key="3">
    <citation type="submission" date="2016-09" db="EMBL/GenBank/DDBJ databases">
        <authorList>
            <person name="Doonan J."/>
            <person name="Pachebat J.A."/>
            <person name="Golyshin P.N."/>
            <person name="Denman S."/>
            <person name="Mcdonald J.E."/>
        </authorList>
    </citation>
    <scope>NUCLEOTIDE SEQUENCE [LARGE SCALE GENOMIC DNA]</scope>
    <source>
        <strain evidence="7 9">FRB141</strain>
    </source>
</reference>
<dbReference type="EMBL" id="CGIG01000001">
    <property type="protein sequence ID" value="CPR14176.1"/>
    <property type="molecule type" value="Genomic_DNA"/>
</dbReference>
<dbReference type="InterPro" id="IPR036388">
    <property type="entry name" value="WH-like_DNA-bd_sf"/>
</dbReference>
<name>A0A0G4JR49_9GAMM</name>
<dbReference type="CDD" id="cd05466">
    <property type="entry name" value="PBP2_LTTR_substrate"/>
    <property type="match status" value="1"/>
</dbReference>
<dbReference type="KEGG" id="bgj:AWC36_14090"/>
<dbReference type="EMBL" id="MJLX01000016">
    <property type="protein sequence ID" value="RLM26432.1"/>
    <property type="molecule type" value="Genomic_DNA"/>
</dbReference>
<evidence type="ECO:0000256" key="3">
    <source>
        <dbReference type="ARBA" id="ARBA00023125"/>
    </source>
</evidence>
<accession>A0A0G4JR49</accession>
<keyword evidence="8" id="KW-1185">Reference proteome</keyword>
<dbReference type="InterPro" id="IPR000847">
    <property type="entry name" value="LysR_HTH_N"/>
</dbReference>
<dbReference type="Gene3D" id="1.10.10.10">
    <property type="entry name" value="Winged helix-like DNA-binding domain superfamily/Winged helix DNA-binding domain"/>
    <property type="match status" value="1"/>
</dbReference>
<dbReference type="Gene3D" id="3.40.190.290">
    <property type="match status" value="1"/>
</dbReference>
<evidence type="ECO:0000313" key="8">
    <source>
        <dbReference type="Proteomes" id="UP000044377"/>
    </source>
</evidence>
<keyword evidence="2" id="KW-0805">Transcription regulation</keyword>
<dbReference type="RefSeq" id="WP_048636041.1">
    <property type="nucleotide sequence ID" value="NZ_CGIG01000001.1"/>
</dbReference>
<dbReference type="PRINTS" id="PR00039">
    <property type="entry name" value="HTHLYSR"/>
</dbReference>
<feature type="domain" description="HTH lysR-type" evidence="5">
    <location>
        <begin position="1"/>
        <end position="60"/>
    </location>
</feature>
<evidence type="ECO:0000313" key="7">
    <source>
        <dbReference type="EMBL" id="RLM26432.1"/>
    </source>
</evidence>
<dbReference type="GO" id="GO:0000976">
    <property type="term" value="F:transcription cis-regulatory region binding"/>
    <property type="evidence" value="ECO:0007669"/>
    <property type="project" value="TreeGrafter"/>
</dbReference>
<evidence type="ECO:0000256" key="2">
    <source>
        <dbReference type="ARBA" id="ARBA00023015"/>
    </source>
</evidence>
<keyword evidence="4" id="KW-0804">Transcription</keyword>
<dbReference type="InterPro" id="IPR005119">
    <property type="entry name" value="LysR_subst-bd"/>
</dbReference>
<dbReference type="PROSITE" id="PS50931">
    <property type="entry name" value="HTH_LYSR"/>
    <property type="match status" value="1"/>
</dbReference>
<dbReference type="PANTHER" id="PTHR30126">
    <property type="entry name" value="HTH-TYPE TRANSCRIPTIONAL REGULATOR"/>
    <property type="match status" value="1"/>
</dbReference>
<dbReference type="GeneID" id="70907935"/>
<dbReference type="STRING" id="1109412.BN1221_00583"/>
<dbReference type="SUPFAM" id="SSF46785">
    <property type="entry name" value="Winged helix' DNA-binding domain"/>
    <property type="match status" value="1"/>
</dbReference>
<evidence type="ECO:0000313" key="9">
    <source>
        <dbReference type="Proteomes" id="UP000285972"/>
    </source>
</evidence>
<reference evidence="8" key="2">
    <citation type="submission" date="2015-01" db="EMBL/GenBank/DDBJ databases">
        <authorList>
            <person name="Paterson Steve"/>
        </authorList>
    </citation>
    <scope>NUCLEOTIDE SEQUENCE [LARGE SCALE GENOMIC DNA]</scope>
    <source>
        <strain evidence="8">OBR1</strain>
    </source>
</reference>